<keyword evidence="3 8" id="KW-0238">DNA-binding</keyword>
<dbReference type="InterPro" id="IPR011006">
    <property type="entry name" value="CheY-like_superfamily"/>
</dbReference>
<evidence type="ECO:0000259" key="6">
    <source>
        <dbReference type="PROSITE" id="PS50043"/>
    </source>
</evidence>
<dbReference type="GO" id="GO:0000160">
    <property type="term" value="P:phosphorelay signal transduction system"/>
    <property type="evidence" value="ECO:0007669"/>
    <property type="project" value="InterPro"/>
</dbReference>
<feature type="modified residue" description="4-aspartylphosphate" evidence="5">
    <location>
        <position position="54"/>
    </location>
</feature>
<dbReference type="EMBL" id="BMJY01000007">
    <property type="protein sequence ID" value="GGH44096.1"/>
    <property type="molecule type" value="Genomic_DNA"/>
</dbReference>
<dbReference type="InterPro" id="IPR001789">
    <property type="entry name" value="Sig_transdc_resp-reg_receiver"/>
</dbReference>
<dbReference type="CDD" id="cd06170">
    <property type="entry name" value="LuxR_C_like"/>
    <property type="match status" value="1"/>
</dbReference>
<accession>A0A917IGE2</accession>
<keyword evidence="1 5" id="KW-0597">Phosphoprotein</keyword>
<dbReference type="RefSeq" id="WP_188756006.1">
    <property type="nucleotide sequence ID" value="NZ_BMJY01000007.1"/>
</dbReference>
<dbReference type="Pfam" id="PF00072">
    <property type="entry name" value="Response_reg"/>
    <property type="match status" value="1"/>
</dbReference>
<dbReference type="SMART" id="SM00421">
    <property type="entry name" value="HTH_LUXR"/>
    <property type="match status" value="1"/>
</dbReference>
<evidence type="ECO:0000256" key="3">
    <source>
        <dbReference type="ARBA" id="ARBA00023125"/>
    </source>
</evidence>
<reference evidence="8" key="1">
    <citation type="journal article" date="2014" name="Int. J. Syst. Evol. Microbiol.">
        <title>Complete genome sequence of Corynebacterium casei LMG S-19264T (=DSM 44701T), isolated from a smear-ripened cheese.</title>
        <authorList>
            <consortium name="US DOE Joint Genome Institute (JGI-PGF)"/>
            <person name="Walter F."/>
            <person name="Albersmeier A."/>
            <person name="Kalinowski J."/>
            <person name="Ruckert C."/>
        </authorList>
    </citation>
    <scope>NUCLEOTIDE SEQUENCE</scope>
    <source>
        <strain evidence="8">CGMCC 1.15794</strain>
    </source>
</reference>
<reference evidence="8" key="2">
    <citation type="submission" date="2020-09" db="EMBL/GenBank/DDBJ databases">
        <authorList>
            <person name="Sun Q."/>
            <person name="Zhou Y."/>
        </authorList>
    </citation>
    <scope>NUCLEOTIDE SEQUENCE</scope>
    <source>
        <strain evidence="8">CGMCC 1.15794</strain>
    </source>
</reference>
<dbReference type="GO" id="GO:0003677">
    <property type="term" value="F:DNA binding"/>
    <property type="evidence" value="ECO:0007669"/>
    <property type="project" value="UniProtKB-KW"/>
</dbReference>
<keyword evidence="4" id="KW-0804">Transcription</keyword>
<dbReference type="PROSITE" id="PS00622">
    <property type="entry name" value="HTH_LUXR_1"/>
    <property type="match status" value="1"/>
</dbReference>
<feature type="domain" description="Response regulatory" evidence="7">
    <location>
        <begin position="3"/>
        <end position="119"/>
    </location>
</feature>
<evidence type="ECO:0000256" key="4">
    <source>
        <dbReference type="ARBA" id="ARBA00023163"/>
    </source>
</evidence>
<dbReference type="Pfam" id="PF00196">
    <property type="entry name" value="GerE"/>
    <property type="match status" value="1"/>
</dbReference>
<sequence>MIRVVVADDQELIRTGLTAIIDAEPDLTVVGEAEDGAEAARLAIVAAADVVLMDIEMPGTTGIEGIALLRAERPGPRVLLLTMFDLEEYVFEGLKAGASGFLLKTSPTADMLDAIRAVHQGRQVLAPSVIARLVTSFVQRTPAGSRDRADAAEVLRDVTERELAVIRALTRGMSNAEIAAHLHLSEATVKTYVTRILAKLGLRDRVQLVILAYELGLAPQR</sequence>
<dbReference type="InterPro" id="IPR016032">
    <property type="entry name" value="Sig_transdc_resp-reg_C-effctor"/>
</dbReference>
<dbReference type="SMART" id="SM00448">
    <property type="entry name" value="REC"/>
    <property type="match status" value="1"/>
</dbReference>
<keyword evidence="9" id="KW-1185">Reference proteome</keyword>
<name>A0A917IGE2_9MICO</name>
<evidence type="ECO:0000313" key="8">
    <source>
        <dbReference type="EMBL" id="GGH44096.1"/>
    </source>
</evidence>
<dbReference type="Proteomes" id="UP000657592">
    <property type="component" value="Unassembled WGS sequence"/>
</dbReference>
<gene>
    <name evidence="8" type="ORF">GCM10010921_18510</name>
</gene>
<dbReference type="SUPFAM" id="SSF52172">
    <property type="entry name" value="CheY-like"/>
    <property type="match status" value="1"/>
</dbReference>
<comment type="caution">
    <text evidence="8">The sequence shown here is derived from an EMBL/GenBank/DDBJ whole genome shotgun (WGS) entry which is preliminary data.</text>
</comment>
<dbReference type="PROSITE" id="PS50110">
    <property type="entry name" value="RESPONSE_REGULATORY"/>
    <property type="match status" value="1"/>
</dbReference>
<dbReference type="InterPro" id="IPR000792">
    <property type="entry name" value="Tscrpt_reg_LuxR_C"/>
</dbReference>
<dbReference type="AlphaFoldDB" id="A0A917IGE2"/>
<evidence type="ECO:0000256" key="5">
    <source>
        <dbReference type="PROSITE-ProRule" id="PRU00169"/>
    </source>
</evidence>
<dbReference type="InterPro" id="IPR058245">
    <property type="entry name" value="NreC/VraR/RcsB-like_REC"/>
</dbReference>
<dbReference type="SUPFAM" id="SSF46894">
    <property type="entry name" value="C-terminal effector domain of the bipartite response regulators"/>
    <property type="match status" value="1"/>
</dbReference>
<dbReference type="PANTHER" id="PTHR43214">
    <property type="entry name" value="TWO-COMPONENT RESPONSE REGULATOR"/>
    <property type="match status" value="1"/>
</dbReference>
<evidence type="ECO:0000256" key="1">
    <source>
        <dbReference type="ARBA" id="ARBA00022553"/>
    </source>
</evidence>
<proteinExistence type="predicted"/>
<dbReference type="InterPro" id="IPR039420">
    <property type="entry name" value="WalR-like"/>
</dbReference>
<dbReference type="PANTHER" id="PTHR43214:SF24">
    <property type="entry name" value="TRANSCRIPTIONAL REGULATORY PROTEIN NARL-RELATED"/>
    <property type="match status" value="1"/>
</dbReference>
<dbReference type="Gene3D" id="3.40.50.2300">
    <property type="match status" value="1"/>
</dbReference>
<dbReference type="PROSITE" id="PS50043">
    <property type="entry name" value="HTH_LUXR_2"/>
    <property type="match status" value="1"/>
</dbReference>
<feature type="domain" description="HTH luxR-type" evidence="6">
    <location>
        <begin position="151"/>
        <end position="216"/>
    </location>
</feature>
<evidence type="ECO:0000313" key="9">
    <source>
        <dbReference type="Proteomes" id="UP000657592"/>
    </source>
</evidence>
<organism evidence="8 9">
    <name type="scientific">Microbacterium album</name>
    <dbReference type="NCBI Taxonomy" id="2053191"/>
    <lineage>
        <taxon>Bacteria</taxon>
        <taxon>Bacillati</taxon>
        <taxon>Actinomycetota</taxon>
        <taxon>Actinomycetes</taxon>
        <taxon>Micrococcales</taxon>
        <taxon>Microbacteriaceae</taxon>
        <taxon>Microbacterium</taxon>
    </lineage>
</organism>
<evidence type="ECO:0000256" key="2">
    <source>
        <dbReference type="ARBA" id="ARBA00023015"/>
    </source>
</evidence>
<dbReference type="CDD" id="cd17535">
    <property type="entry name" value="REC_NarL-like"/>
    <property type="match status" value="1"/>
</dbReference>
<evidence type="ECO:0000259" key="7">
    <source>
        <dbReference type="PROSITE" id="PS50110"/>
    </source>
</evidence>
<protein>
    <submittedName>
        <fullName evidence="8">DNA-binding response regulator</fullName>
    </submittedName>
</protein>
<dbReference type="PRINTS" id="PR00038">
    <property type="entry name" value="HTHLUXR"/>
</dbReference>
<dbReference type="GO" id="GO:0006355">
    <property type="term" value="P:regulation of DNA-templated transcription"/>
    <property type="evidence" value="ECO:0007669"/>
    <property type="project" value="InterPro"/>
</dbReference>
<keyword evidence="2" id="KW-0805">Transcription regulation</keyword>